<proteinExistence type="inferred from homology"/>
<dbReference type="InterPro" id="IPR006311">
    <property type="entry name" value="TAT_signal"/>
</dbReference>
<dbReference type="PANTHER" id="PTHR30290:SF10">
    <property type="entry name" value="PERIPLASMIC OLIGOPEPTIDE-BINDING PROTEIN-RELATED"/>
    <property type="match status" value="1"/>
</dbReference>
<keyword evidence="4" id="KW-0732">Signal</keyword>
<feature type="domain" description="Solute-binding protein family 5" evidence="5">
    <location>
        <begin position="93"/>
        <end position="429"/>
    </location>
</feature>
<dbReference type="GO" id="GO:0015833">
    <property type="term" value="P:peptide transport"/>
    <property type="evidence" value="ECO:0007669"/>
    <property type="project" value="TreeGrafter"/>
</dbReference>
<dbReference type="PANTHER" id="PTHR30290">
    <property type="entry name" value="PERIPLASMIC BINDING COMPONENT OF ABC TRANSPORTER"/>
    <property type="match status" value="1"/>
</dbReference>
<dbReference type="EMBL" id="UXAW01000061">
    <property type="protein sequence ID" value="VDC27547.1"/>
    <property type="molecule type" value="Genomic_DNA"/>
</dbReference>
<dbReference type="InterPro" id="IPR030678">
    <property type="entry name" value="Peptide/Ni-bd"/>
</dbReference>
<evidence type="ECO:0000313" key="7">
    <source>
        <dbReference type="Proteomes" id="UP000277498"/>
    </source>
</evidence>
<evidence type="ECO:0000256" key="4">
    <source>
        <dbReference type="ARBA" id="ARBA00022729"/>
    </source>
</evidence>
<dbReference type="GO" id="GO:0043190">
    <property type="term" value="C:ATP-binding cassette (ABC) transporter complex"/>
    <property type="evidence" value="ECO:0007669"/>
    <property type="project" value="InterPro"/>
</dbReference>
<keyword evidence="7" id="KW-1185">Reference proteome</keyword>
<dbReference type="PIRSF" id="PIRSF002741">
    <property type="entry name" value="MppA"/>
    <property type="match status" value="1"/>
</dbReference>
<evidence type="ECO:0000259" key="5">
    <source>
        <dbReference type="Pfam" id="PF00496"/>
    </source>
</evidence>
<protein>
    <submittedName>
        <fullName evidence="6">Heme-binding protein A</fullName>
    </submittedName>
</protein>
<comment type="subcellular location">
    <subcellularLocation>
        <location evidence="1">Periplasm</location>
    </subcellularLocation>
</comment>
<evidence type="ECO:0000256" key="1">
    <source>
        <dbReference type="ARBA" id="ARBA00004418"/>
    </source>
</evidence>
<dbReference type="GO" id="GO:0030288">
    <property type="term" value="C:outer membrane-bounded periplasmic space"/>
    <property type="evidence" value="ECO:0007669"/>
    <property type="project" value="UniProtKB-ARBA"/>
</dbReference>
<evidence type="ECO:0000256" key="3">
    <source>
        <dbReference type="ARBA" id="ARBA00022448"/>
    </source>
</evidence>
<dbReference type="Pfam" id="PF00496">
    <property type="entry name" value="SBP_bac_5"/>
    <property type="match status" value="1"/>
</dbReference>
<name>A0A3P5X0F0_9RHOB</name>
<sequence>MTDAKTHTPGAHLSRRSFLGTAAVTATVTAGGLWLPRAAHADTPKKGGTLRLGMEGGASTDSFNPMTLSDEVPITLCYAVMNGLIEFDAEGLPQPELFESWEVEPGAAKWVFNIRQGITFSNGKTLTADDVIYSINLHRGESVSQLKGNLEPITEITKLSDSQIAITLSEGNADFVALLGDYHLLVVPEGHSDWNNPIGTGAYLLESFEPGVRAVFTLRGDYWKPGRGNFDRVEVRYISDAVARTSALQSGQIDGANRLDPRTVDFLAQAPNLNVVRSEGTGLRYVFCARVSDDPYTNQNAVLALKYGIDRQKIIDNVLNGYATIGNDHTINPNSPFFNAELPQRPYDPDKAAWHLKEAGLSGSEFRLTVSEGAWVTMPDCAQIFQQSLDPAGIRLELNKVPADGYWSNVWRVDPFCGVIWGSRMTADENLTVCYSSTSPMNDSNWKNETFDKLLAEARVELDQGKRKEIYATCQQMASDEAGHVLFAINDTLDGYGKNVMGVNKHPRFGFDDLRVAEKAWFA</sequence>
<dbReference type="AlphaFoldDB" id="A0A3P5X0F0"/>
<dbReference type="CDD" id="cd08503">
    <property type="entry name" value="PBP2_NikA_DppA_OppA_like_17"/>
    <property type="match status" value="1"/>
</dbReference>
<gene>
    <name evidence="6" type="primary">hbpA_3</name>
    <name evidence="6" type="ORF">XINFAN_01916</name>
</gene>
<dbReference type="InterPro" id="IPR000914">
    <property type="entry name" value="SBP_5_dom"/>
</dbReference>
<dbReference type="Proteomes" id="UP000277498">
    <property type="component" value="Unassembled WGS sequence"/>
</dbReference>
<dbReference type="RefSeq" id="WP_124086347.1">
    <property type="nucleotide sequence ID" value="NZ_UXAW01000061.1"/>
</dbReference>
<dbReference type="GO" id="GO:1904680">
    <property type="term" value="F:peptide transmembrane transporter activity"/>
    <property type="evidence" value="ECO:0007669"/>
    <property type="project" value="TreeGrafter"/>
</dbReference>
<dbReference type="SUPFAM" id="SSF53850">
    <property type="entry name" value="Periplasmic binding protein-like II"/>
    <property type="match status" value="1"/>
</dbReference>
<accession>A0A3P5X0F0</accession>
<dbReference type="OrthoDB" id="9803988at2"/>
<evidence type="ECO:0000256" key="2">
    <source>
        <dbReference type="ARBA" id="ARBA00005695"/>
    </source>
</evidence>
<keyword evidence="3" id="KW-0813">Transport</keyword>
<dbReference type="Gene3D" id="3.10.105.10">
    <property type="entry name" value="Dipeptide-binding Protein, Domain 3"/>
    <property type="match status" value="1"/>
</dbReference>
<dbReference type="PROSITE" id="PS51318">
    <property type="entry name" value="TAT"/>
    <property type="match status" value="1"/>
</dbReference>
<dbReference type="Gene3D" id="3.40.190.10">
    <property type="entry name" value="Periplasmic binding protein-like II"/>
    <property type="match status" value="1"/>
</dbReference>
<evidence type="ECO:0000313" key="6">
    <source>
        <dbReference type="EMBL" id="VDC27547.1"/>
    </source>
</evidence>
<reference evidence="6 7" key="1">
    <citation type="submission" date="2018-11" db="EMBL/GenBank/DDBJ databases">
        <authorList>
            <person name="Criscuolo A."/>
        </authorList>
    </citation>
    <scope>NUCLEOTIDE SEQUENCE [LARGE SCALE GENOMIC DNA]</scope>
    <source>
        <strain evidence="6">ACIP111625</strain>
    </source>
</reference>
<dbReference type="InterPro" id="IPR039424">
    <property type="entry name" value="SBP_5"/>
</dbReference>
<organism evidence="6 7">
    <name type="scientific">Pseudogemmobacter humi</name>
    <dbReference type="NCBI Taxonomy" id="2483812"/>
    <lineage>
        <taxon>Bacteria</taxon>
        <taxon>Pseudomonadati</taxon>
        <taxon>Pseudomonadota</taxon>
        <taxon>Alphaproteobacteria</taxon>
        <taxon>Rhodobacterales</taxon>
        <taxon>Paracoccaceae</taxon>
        <taxon>Pseudogemmobacter</taxon>
    </lineage>
</organism>
<comment type="similarity">
    <text evidence="2">Belongs to the bacterial solute-binding protein 5 family.</text>
</comment>